<keyword evidence="6 13" id="KW-0812">Transmembrane</keyword>
<reference evidence="15 16" key="1">
    <citation type="submission" date="2024-01" db="EMBL/GenBank/DDBJ databases">
        <title>The diversity of rhizobia nodulating Mimosa spp. in eleven states of Brazil covering several biomes is determined by host plant, location, and edaphic factors.</title>
        <authorList>
            <person name="Rouws L."/>
            <person name="Barauna A."/>
            <person name="Beukes C."/>
            <person name="De Faria S.M."/>
            <person name="Gross E."/>
            <person name="Dos Reis Junior F.B."/>
            <person name="Simon M."/>
            <person name="Maluk M."/>
            <person name="Odee D.W."/>
            <person name="Kenicer G."/>
            <person name="Young J.P.W."/>
            <person name="Reis V.M."/>
            <person name="Zilli J."/>
            <person name="James E.K."/>
        </authorList>
    </citation>
    <scope>NUCLEOTIDE SEQUENCE [LARGE SCALE GENOMIC DNA]</scope>
    <source>
        <strain evidence="15 16">JPY77</strain>
    </source>
</reference>
<evidence type="ECO:0000256" key="13">
    <source>
        <dbReference type="SAM" id="Phobius"/>
    </source>
</evidence>
<evidence type="ECO:0000256" key="9">
    <source>
        <dbReference type="ARBA" id="ARBA00022989"/>
    </source>
</evidence>
<feature type="transmembrane region" description="Helical" evidence="13">
    <location>
        <begin position="167"/>
        <end position="187"/>
    </location>
</feature>
<evidence type="ECO:0000256" key="5">
    <source>
        <dbReference type="ARBA" id="ARBA00022617"/>
    </source>
</evidence>
<evidence type="ECO:0000256" key="3">
    <source>
        <dbReference type="ARBA" id="ARBA00022448"/>
    </source>
</evidence>
<feature type="transmembrane region" description="Helical" evidence="13">
    <location>
        <begin position="33"/>
        <end position="52"/>
    </location>
</feature>
<name>A0ABU9Q4A8_9BURK</name>
<feature type="domain" description="Cytochrome b561 bacterial/Ni-hydrogenase" evidence="14">
    <location>
        <begin position="26"/>
        <end position="206"/>
    </location>
</feature>
<dbReference type="InterPro" id="IPR011577">
    <property type="entry name" value="Cyt_b561_bac/Ni-Hgenase"/>
</dbReference>
<evidence type="ECO:0000313" key="15">
    <source>
        <dbReference type="EMBL" id="MEM5284261.1"/>
    </source>
</evidence>
<evidence type="ECO:0000256" key="8">
    <source>
        <dbReference type="ARBA" id="ARBA00022982"/>
    </source>
</evidence>
<organism evidence="15 16">
    <name type="scientific">Paraburkholderia sabiae</name>
    <dbReference type="NCBI Taxonomy" id="273251"/>
    <lineage>
        <taxon>Bacteria</taxon>
        <taxon>Pseudomonadati</taxon>
        <taxon>Pseudomonadota</taxon>
        <taxon>Betaproteobacteria</taxon>
        <taxon>Burkholderiales</taxon>
        <taxon>Burkholderiaceae</taxon>
        <taxon>Paraburkholderia</taxon>
    </lineage>
</organism>
<evidence type="ECO:0000256" key="4">
    <source>
        <dbReference type="ARBA" id="ARBA00022475"/>
    </source>
</evidence>
<keyword evidence="16" id="KW-1185">Reference proteome</keyword>
<comment type="caution">
    <text evidence="15">The sequence shown here is derived from an EMBL/GenBank/DDBJ whole genome shotgun (WGS) entry which is preliminary data.</text>
</comment>
<comment type="subcellular location">
    <subcellularLocation>
        <location evidence="2">Cell membrane</location>
        <topology evidence="2">Multi-pass membrane protein</topology>
    </subcellularLocation>
</comment>
<accession>A0ABU9Q4A8</accession>
<keyword evidence="10" id="KW-0408">Iron</keyword>
<keyword evidence="5" id="KW-0349">Heme</keyword>
<dbReference type="InterPro" id="IPR016174">
    <property type="entry name" value="Di-haem_cyt_TM"/>
</dbReference>
<keyword evidence="3" id="KW-0813">Transport</keyword>
<keyword evidence="8" id="KW-0249">Electron transport</keyword>
<keyword evidence="4" id="KW-1003">Cell membrane</keyword>
<evidence type="ECO:0000313" key="16">
    <source>
        <dbReference type="Proteomes" id="UP001494588"/>
    </source>
</evidence>
<dbReference type="Pfam" id="PF01292">
    <property type="entry name" value="Ni_hydr_CYTB"/>
    <property type="match status" value="1"/>
</dbReference>
<proteinExistence type="inferred from homology"/>
<gene>
    <name evidence="15" type="ORF">V4C55_01020</name>
</gene>
<evidence type="ECO:0000256" key="10">
    <source>
        <dbReference type="ARBA" id="ARBA00023004"/>
    </source>
</evidence>
<keyword evidence="9 13" id="KW-1133">Transmembrane helix</keyword>
<evidence type="ECO:0000256" key="6">
    <source>
        <dbReference type="ARBA" id="ARBA00022692"/>
    </source>
</evidence>
<dbReference type="EMBL" id="JAZHGC010000001">
    <property type="protein sequence ID" value="MEM5284261.1"/>
    <property type="molecule type" value="Genomic_DNA"/>
</dbReference>
<evidence type="ECO:0000256" key="7">
    <source>
        <dbReference type="ARBA" id="ARBA00022723"/>
    </source>
</evidence>
<dbReference type="Proteomes" id="UP001494588">
    <property type="component" value="Unassembled WGS sequence"/>
</dbReference>
<protein>
    <submittedName>
        <fullName evidence="15">Cytochrome b</fullName>
    </submittedName>
</protein>
<comment type="similarity">
    <text evidence="12">Belongs to the cytochrome b561 family.</text>
</comment>
<dbReference type="PANTHER" id="PTHR30529">
    <property type="entry name" value="CYTOCHROME B561"/>
    <property type="match status" value="1"/>
</dbReference>
<evidence type="ECO:0000256" key="1">
    <source>
        <dbReference type="ARBA" id="ARBA00001970"/>
    </source>
</evidence>
<dbReference type="RefSeq" id="WP_201648487.1">
    <property type="nucleotide sequence ID" value="NZ_CAJHCS010000002.1"/>
</dbReference>
<dbReference type="InterPro" id="IPR052168">
    <property type="entry name" value="Cytochrome_b561_oxidase"/>
</dbReference>
<keyword evidence="7" id="KW-0479">Metal-binding</keyword>
<keyword evidence="11 13" id="KW-0472">Membrane</keyword>
<evidence type="ECO:0000256" key="12">
    <source>
        <dbReference type="ARBA" id="ARBA00037975"/>
    </source>
</evidence>
<evidence type="ECO:0000256" key="11">
    <source>
        <dbReference type="ARBA" id="ARBA00023136"/>
    </source>
</evidence>
<feature type="transmembrane region" description="Helical" evidence="13">
    <location>
        <begin position="64"/>
        <end position="84"/>
    </location>
</feature>
<sequence length="206" mass="23017">MNTSTTSRTAARDGIDALSAPAHASRYTRTAMILHWLIAVLIIVNVVLGLSADSLPDDWVRPVIDTHKSIGITVLGLALLRVLWRASHRPPPLPREFPSWERMAAHVAHFLLYFLMIALPLSGWMHDSAWKAAATHPMHLFGVIPFPRIGLIMNLDPAVKEPLHDRFGMLHTYLGYALYALLAMHIGGALKHELLDRHSVIKRMVP</sequence>
<feature type="transmembrane region" description="Helical" evidence="13">
    <location>
        <begin position="104"/>
        <end position="125"/>
    </location>
</feature>
<dbReference type="PANTHER" id="PTHR30529:SF1">
    <property type="entry name" value="CYTOCHROME B561 HOMOLOG 2"/>
    <property type="match status" value="1"/>
</dbReference>
<dbReference type="SUPFAM" id="SSF81342">
    <property type="entry name" value="Transmembrane di-heme cytochromes"/>
    <property type="match status" value="1"/>
</dbReference>
<comment type="cofactor">
    <cofactor evidence="1">
        <name>heme b</name>
        <dbReference type="ChEBI" id="CHEBI:60344"/>
    </cofactor>
</comment>
<evidence type="ECO:0000256" key="2">
    <source>
        <dbReference type="ARBA" id="ARBA00004651"/>
    </source>
</evidence>
<evidence type="ECO:0000259" key="14">
    <source>
        <dbReference type="Pfam" id="PF01292"/>
    </source>
</evidence>